<keyword evidence="4 6" id="KW-0472">Membrane</keyword>
<sequence length="340" mass="36730">MSATSTSGLYAVCGSFIGLSTISVGLRFYGRKRQNHSLGIDDWGALFGVVTYIAAAALAIERRNGTDKGVVAVLKSVGYDPNHTLTPSQTAARAKPSVQVGTSIPSTTHPNTHPQQISLAYDFMILNTLACAKISALFLYRRLFNLDKSSLFNILIFITVGIIAAWYMSFDALSLLQCRSHFSAFWDGDFKKYCDLNPVWAKGLAWSDFVLDLWVLLMPVPSVLALHTTLAKKLSIVGVFLLACVGLGASIARIVIFTTAKGPGRQTLYVGVLETGMSITVVNLPLLWFLFTSNSATKALQGLQRGLKLRDTDSRKSSGSDVDCENVEGTVGAGFDKSVV</sequence>
<keyword evidence="9" id="KW-1185">Reference proteome</keyword>
<proteinExistence type="inferred from homology"/>
<feature type="transmembrane region" description="Helical" evidence="6">
    <location>
        <begin position="234"/>
        <end position="256"/>
    </location>
</feature>
<evidence type="ECO:0000256" key="5">
    <source>
        <dbReference type="ARBA" id="ARBA00038359"/>
    </source>
</evidence>
<feature type="transmembrane region" description="Helical" evidence="6">
    <location>
        <begin position="151"/>
        <end position="170"/>
    </location>
</feature>
<evidence type="ECO:0000256" key="1">
    <source>
        <dbReference type="ARBA" id="ARBA00004141"/>
    </source>
</evidence>
<gene>
    <name evidence="8" type="ORF">PRZ48_011410</name>
</gene>
<evidence type="ECO:0000256" key="4">
    <source>
        <dbReference type="ARBA" id="ARBA00023136"/>
    </source>
</evidence>
<comment type="subcellular location">
    <subcellularLocation>
        <location evidence="1">Membrane</location>
        <topology evidence="1">Multi-pass membrane protein</topology>
    </subcellularLocation>
</comment>
<feature type="transmembrane region" description="Helical" evidence="6">
    <location>
        <begin position="209"/>
        <end position="227"/>
    </location>
</feature>
<dbReference type="PANTHER" id="PTHR33048:SF157">
    <property type="entry name" value="INTEGRAL MEMBRANE PROTEIN"/>
    <property type="match status" value="1"/>
</dbReference>
<dbReference type="Pfam" id="PF20684">
    <property type="entry name" value="Fung_rhodopsin"/>
    <property type="match status" value="1"/>
</dbReference>
<evidence type="ECO:0000313" key="9">
    <source>
        <dbReference type="Proteomes" id="UP001305779"/>
    </source>
</evidence>
<organism evidence="8 9">
    <name type="scientific">Zasmidium cellare</name>
    <name type="common">Wine cellar mold</name>
    <name type="synonym">Racodium cellare</name>
    <dbReference type="NCBI Taxonomy" id="395010"/>
    <lineage>
        <taxon>Eukaryota</taxon>
        <taxon>Fungi</taxon>
        <taxon>Dikarya</taxon>
        <taxon>Ascomycota</taxon>
        <taxon>Pezizomycotina</taxon>
        <taxon>Dothideomycetes</taxon>
        <taxon>Dothideomycetidae</taxon>
        <taxon>Mycosphaerellales</taxon>
        <taxon>Mycosphaerellaceae</taxon>
        <taxon>Zasmidium</taxon>
    </lineage>
</organism>
<feature type="transmembrane region" description="Helical" evidence="6">
    <location>
        <begin position="119"/>
        <end position="139"/>
    </location>
</feature>
<keyword evidence="2 6" id="KW-0812">Transmembrane</keyword>
<dbReference type="InterPro" id="IPR049326">
    <property type="entry name" value="Rhodopsin_dom_fungi"/>
</dbReference>
<feature type="transmembrane region" description="Helical" evidence="6">
    <location>
        <begin position="6"/>
        <end position="30"/>
    </location>
</feature>
<dbReference type="PANTHER" id="PTHR33048">
    <property type="entry name" value="PTH11-LIKE INTEGRAL MEMBRANE PROTEIN (AFU_ORTHOLOGUE AFUA_5G11245)"/>
    <property type="match status" value="1"/>
</dbReference>
<keyword evidence="3 6" id="KW-1133">Transmembrane helix</keyword>
<comment type="caution">
    <text evidence="8">The sequence shown here is derived from an EMBL/GenBank/DDBJ whole genome shotgun (WGS) entry which is preliminary data.</text>
</comment>
<protein>
    <recommendedName>
        <fullName evidence="7">Rhodopsin domain-containing protein</fullName>
    </recommendedName>
</protein>
<feature type="transmembrane region" description="Helical" evidence="6">
    <location>
        <begin position="268"/>
        <end position="291"/>
    </location>
</feature>
<evidence type="ECO:0000256" key="3">
    <source>
        <dbReference type="ARBA" id="ARBA00022989"/>
    </source>
</evidence>
<dbReference type="EMBL" id="JAXOVC010000009">
    <property type="protein sequence ID" value="KAK4496961.1"/>
    <property type="molecule type" value="Genomic_DNA"/>
</dbReference>
<evidence type="ECO:0000313" key="8">
    <source>
        <dbReference type="EMBL" id="KAK4496961.1"/>
    </source>
</evidence>
<evidence type="ECO:0000256" key="6">
    <source>
        <dbReference type="SAM" id="Phobius"/>
    </source>
</evidence>
<comment type="similarity">
    <text evidence="5">Belongs to the SAT4 family.</text>
</comment>
<evidence type="ECO:0000259" key="7">
    <source>
        <dbReference type="Pfam" id="PF20684"/>
    </source>
</evidence>
<dbReference type="InterPro" id="IPR052337">
    <property type="entry name" value="SAT4-like"/>
</dbReference>
<accession>A0ABR0E6W1</accession>
<name>A0ABR0E6W1_ZASCE</name>
<feature type="domain" description="Rhodopsin" evidence="7">
    <location>
        <begin position="26"/>
        <end position="291"/>
    </location>
</feature>
<reference evidence="8 9" key="1">
    <citation type="journal article" date="2023" name="G3 (Bethesda)">
        <title>A chromosome-level genome assembly of Zasmidium syzygii isolated from banana leaves.</title>
        <authorList>
            <person name="van Westerhoven A.C."/>
            <person name="Mehrabi R."/>
            <person name="Talebi R."/>
            <person name="Steentjes M.B.F."/>
            <person name="Corcolon B."/>
            <person name="Chong P.A."/>
            <person name="Kema G.H.J."/>
            <person name="Seidl M.F."/>
        </authorList>
    </citation>
    <scope>NUCLEOTIDE SEQUENCE [LARGE SCALE GENOMIC DNA]</scope>
    <source>
        <strain evidence="8 9">P124</strain>
    </source>
</reference>
<evidence type="ECO:0000256" key="2">
    <source>
        <dbReference type="ARBA" id="ARBA00022692"/>
    </source>
</evidence>
<dbReference type="Proteomes" id="UP001305779">
    <property type="component" value="Unassembled WGS sequence"/>
</dbReference>
<feature type="transmembrane region" description="Helical" evidence="6">
    <location>
        <begin position="42"/>
        <end position="60"/>
    </location>
</feature>